<dbReference type="PANTHER" id="PTHR23131">
    <property type="entry name" value="ENDORIBONUCLEASE LACTB2"/>
    <property type="match status" value="1"/>
</dbReference>
<dbReference type="Pfam" id="PF00753">
    <property type="entry name" value="Lactamase_B"/>
    <property type="match status" value="1"/>
</dbReference>
<keyword evidence="2" id="KW-0378">Hydrolase</keyword>
<dbReference type="GO" id="GO:0016787">
    <property type="term" value="F:hydrolase activity"/>
    <property type="evidence" value="ECO:0007669"/>
    <property type="project" value="UniProtKB-KW"/>
</dbReference>
<dbReference type="InterPro" id="IPR036866">
    <property type="entry name" value="RibonucZ/Hydroxyglut_hydro"/>
</dbReference>
<accession>A0A7V8FMZ3</accession>
<dbReference type="Pfam" id="PF21221">
    <property type="entry name" value="B_lactamase-like_C"/>
    <property type="match status" value="1"/>
</dbReference>
<comment type="caution">
    <text evidence="2">The sequence shown here is derived from an EMBL/GenBank/DDBJ whole genome shotgun (WGS) entry which is preliminary data.</text>
</comment>
<dbReference type="InterPro" id="IPR050662">
    <property type="entry name" value="Sec-metab_biosynth-thioest"/>
</dbReference>
<evidence type="ECO:0000313" key="3">
    <source>
        <dbReference type="Proteomes" id="UP000461670"/>
    </source>
</evidence>
<dbReference type="SMART" id="SM00849">
    <property type="entry name" value="Lactamase_B"/>
    <property type="match status" value="1"/>
</dbReference>
<dbReference type="Gene3D" id="1.10.10.10">
    <property type="entry name" value="Winged helix-like DNA-binding domain superfamily/Winged helix DNA-binding domain"/>
    <property type="match status" value="1"/>
</dbReference>
<gene>
    <name evidence="2" type="primary">gloB_1</name>
    <name evidence="2" type="ORF">GAK30_02442</name>
</gene>
<dbReference type="InterPro" id="IPR001279">
    <property type="entry name" value="Metallo-B-lactamas"/>
</dbReference>
<dbReference type="Gene3D" id="3.60.15.10">
    <property type="entry name" value="Ribonuclease Z/Hydroxyacylglutathione hydrolase-like"/>
    <property type="match status" value="1"/>
</dbReference>
<reference evidence="3" key="1">
    <citation type="journal article" date="2020" name="MBio">
        <title>Horizontal gene transfer to a defensive symbiont with a reduced genome amongst a multipartite beetle microbiome.</title>
        <authorList>
            <person name="Waterworth S.C."/>
            <person name="Florez L.V."/>
            <person name="Rees E.R."/>
            <person name="Hertweck C."/>
            <person name="Kaltenpoth M."/>
            <person name="Kwan J.C."/>
        </authorList>
    </citation>
    <scope>NUCLEOTIDE SEQUENCE [LARGE SCALE GENOMIC DNA]</scope>
</reference>
<evidence type="ECO:0000259" key="1">
    <source>
        <dbReference type="SMART" id="SM00849"/>
    </source>
</evidence>
<proteinExistence type="predicted"/>
<dbReference type="PANTHER" id="PTHR23131:SF4">
    <property type="entry name" value="METALLO-BETA-LACTAMASE SUPERFAMILY POTEIN"/>
    <property type="match status" value="1"/>
</dbReference>
<dbReference type="EMBL" id="WNDQ01000034">
    <property type="protein sequence ID" value="KAF1020510.1"/>
    <property type="molecule type" value="Genomic_DNA"/>
</dbReference>
<dbReference type="SUPFAM" id="SSF56281">
    <property type="entry name" value="Metallo-hydrolase/oxidoreductase"/>
    <property type="match status" value="1"/>
</dbReference>
<sequence length="360" mass="39958">MNDQEKALHYVLADALPEPGRAITVAPGIKWLRMGLPFALDHVNLWLVRDEYPDEQGQPVQGWTVIDCCIDTPTTRAQWQTLFVRELEGLPIVRVLVTHMHPDHVGLAHWLCERWKAPLFMSATDYGAARLGTLQATSGAGGKPAADFFAKHGLTDPEAVAQITARTNYYRQLVPAMPPGYHRLLDGATLAMGHGAQRDGWQLISGYGHAPEHIALYSATRGVLIAGDMVLPRISTNISVYDTEPEADALRLFLASIDKFRALPADTLVLPSHGKPFKGLHTRIDQLHEHHRLRLADVRAACQAAPQSAADVLKVLFHRKLDMHQITFAMGESIAHLNWLLHQGQVRRTLDADGVYRFTA</sequence>
<evidence type="ECO:0000313" key="2">
    <source>
        <dbReference type="EMBL" id="KAF1020510.1"/>
    </source>
</evidence>
<organism evidence="2 3">
    <name type="scientific">Paracidovorax wautersii</name>
    <dbReference type="NCBI Taxonomy" id="1177982"/>
    <lineage>
        <taxon>Bacteria</taxon>
        <taxon>Pseudomonadati</taxon>
        <taxon>Pseudomonadota</taxon>
        <taxon>Betaproteobacteria</taxon>
        <taxon>Burkholderiales</taxon>
        <taxon>Comamonadaceae</taxon>
        <taxon>Paracidovorax</taxon>
    </lineage>
</organism>
<name>A0A7V8FMZ3_9BURK</name>
<feature type="domain" description="Metallo-beta-lactamase" evidence="1">
    <location>
        <begin position="42"/>
        <end position="273"/>
    </location>
</feature>
<dbReference type="AlphaFoldDB" id="A0A7V8FMZ3"/>
<dbReference type="InterPro" id="IPR048933">
    <property type="entry name" value="B_lactamase-like_C"/>
</dbReference>
<dbReference type="InterPro" id="IPR036388">
    <property type="entry name" value="WH-like_DNA-bd_sf"/>
</dbReference>
<dbReference type="Proteomes" id="UP000461670">
    <property type="component" value="Unassembled WGS sequence"/>
</dbReference>
<protein>
    <submittedName>
        <fullName evidence="2">Hydroxyacylglutathione hydrolase</fullName>
    </submittedName>
</protein>